<proteinExistence type="predicted"/>
<evidence type="ECO:0000313" key="2">
    <source>
        <dbReference type="Proteomes" id="UP000001235"/>
    </source>
</evidence>
<accession>D9SER5</accession>
<dbReference type="Proteomes" id="UP000001235">
    <property type="component" value="Chromosome"/>
</dbReference>
<dbReference type="KEGG" id="gca:Galf_0981"/>
<dbReference type="AlphaFoldDB" id="D9SER5"/>
<protein>
    <submittedName>
        <fullName evidence="1">Uncharacterized protein</fullName>
    </submittedName>
</protein>
<name>D9SER5_GALCS</name>
<keyword evidence="2" id="KW-1185">Reference proteome</keyword>
<dbReference type="EMBL" id="CP002159">
    <property type="protein sequence ID" value="ADL55012.1"/>
    <property type="molecule type" value="Genomic_DNA"/>
</dbReference>
<sequence>MQDTEKSSKLLLAESLIPNPKSCIYVSNGLSVVDKIIESNFGT</sequence>
<organism evidence="1 2">
    <name type="scientific">Gallionella capsiferriformans (strain ES-2)</name>
    <name type="common">Gallionella ferruginea capsiferriformans (strain ES-2)</name>
    <dbReference type="NCBI Taxonomy" id="395494"/>
    <lineage>
        <taxon>Bacteria</taxon>
        <taxon>Pseudomonadati</taxon>
        <taxon>Pseudomonadota</taxon>
        <taxon>Betaproteobacteria</taxon>
        <taxon>Nitrosomonadales</taxon>
        <taxon>Gallionellaceae</taxon>
        <taxon>Gallionella</taxon>
    </lineage>
</organism>
<gene>
    <name evidence="1" type="ordered locus">Galf_0981</name>
</gene>
<evidence type="ECO:0000313" key="1">
    <source>
        <dbReference type="EMBL" id="ADL55012.1"/>
    </source>
</evidence>
<reference evidence="1 2" key="1">
    <citation type="submission" date="2010-08" db="EMBL/GenBank/DDBJ databases">
        <title>Complete sequence of Gallionella capsiferriformans ES-2.</title>
        <authorList>
            <consortium name="US DOE Joint Genome Institute"/>
            <person name="Lucas S."/>
            <person name="Copeland A."/>
            <person name="Lapidus A."/>
            <person name="Cheng J.-F."/>
            <person name="Bruce D."/>
            <person name="Goodwin L."/>
            <person name="Pitluck S."/>
            <person name="Chertkov O."/>
            <person name="Davenport K.W."/>
            <person name="Detter J.C."/>
            <person name="Han C."/>
            <person name="Tapia R."/>
            <person name="Land M."/>
            <person name="Hauser L."/>
            <person name="Chang Y.-J."/>
            <person name="Jeffries C."/>
            <person name="Kyrpides N."/>
            <person name="Ivanova N."/>
            <person name="Mikhailova N."/>
            <person name="Shelobolina E.S."/>
            <person name="Picardal F."/>
            <person name="Roden E."/>
            <person name="Emerson D."/>
            <person name="Woyke T."/>
        </authorList>
    </citation>
    <scope>NUCLEOTIDE SEQUENCE [LARGE SCALE GENOMIC DNA]</scope>
    <source>
        <strain evidence="1 2">ES-2</strain>
    </source>
</reference>
<dbReference type="HOGENOM" id="CLU_3234033_0_0_4"/>